<organism evidence="2 3">
    <name type="scientific">Gigaspora margarita</name>
    <dbReference type="NCBI Taxonomy" id="4874"/>
    <lineage>
        <taxon>Eukaryota</taxon>
        <taxon>Fungi</taxon>
        <taxon>Fungi incertae sedis</taxon>
        <taxon>Mucoromycota</taxon>
        <taxon>Glomeromycotina</taxon>
        <taxon>Glomeromycetes</taxon>
        <taxon>Diversisporales</taxon>
        <taxon>Gigasporaceae</taxon>
        <taxon>Gigaspora</taxon>
    </lineage>
</organism>
<keyword evidence="3" id="KW-1185">Reference proteome</keyword>
<feature type="non-terminal residue" evidence="2">
    <location>
        <position position="188"/>
    </location>
</feature>
<sequence>MAQNLPTEILIQILTEVLDETCFEYFASLRRVCTKWNKLIPIIINDISIPILGKRLLLTFDMYKYQIIKAPIYHFQTNSYEIYFDDKLGWQFKHPRAYDRTLSLFTCSLGIGKKTCITQIYFGRLELPEVLKGKFFLNGKCGINGWIEICEKNSGKIGRLRVESVMVDAKEIFKVLDEACIYFDVLKK</sequence>
<dbReference type="Pfam" id="PF12937">
    <property type="entry name" value="F-box-like"/>
    <property type="match status" value="1"/>
</dbReference>
<accession>A0ABN7WAC5</accession>
<name>A0ABN7WAC5_GIGMA</name>
<reference evidence="2 3" key="1">
    <citation type="submission" date="2021-06" db="EMBL/GenBank/DDBJ databases">
        <authorList>
            <person name="Kallberg Y."/>
            <person name="Tangrot J."/>
            <person name="Rosling A."/>
        </authorList>
    </citation>
    <scope>NUCLEOTIDE SEQUENCE [LARGE SCALE GENOMIC DNA]</scope>
    <source>
        <strain evidence="2 3">120-4 pot B 10/14</strain>
    </source>
</reference>
<evidence type="ECO:0000259" key="1">
    <source>
        <dbReference type="Pfam" id="PF12937"/>
    </source>
</evidence>
<dbReference type="InterPro" id="IPR001810">
    <property type="entry name" value="F-box_dom"/>
</dbReference>
<feature type="domain" description="F-box" evidence="1">
    <location>
        <begin position="3"/>
        <end position="40"/>
    </location>
</feature>
<proteinExistence type="predicted"/>
<protein>
    <submittedName>
        <fullName evidence="2">2588_t:CDS:1</fullName>
    </submittedName>
</protein>
<comment type="caution">
    <text evidence="2">The sequence shown here is derived from an EMBL/GenBank/DDBJ whole genome shotgun (WGS) entry which is preliminary data.</text>
</comment>
<evidence type="ECO:0000313" key="2">
    <source>
        <dbReference type="EMBL" id="CAG8824407.1"/>
    </source>
</evidence>
<dbReference type="Proteomes" id="UP000789901">
    <property type="component" value="Unassembled WGS sequence"/>
</dbReference>
<gene>
    <name evidence="2" type="ORF">GMARGA_LOCUS28568</name>
</gene>
<dbReference type="EMBL" id="CAJVQB010036757">
    <property type="protein sequence ID" value="CAG8824407.1"/>
    <property type="molecule type" value="Genomic_DNA"/>
</dbReference>
<evidence type="ECO:0000313" key="3">
    <source>
        <dbReference type="Proteomes" id="UP000789901"/>
    </source>
</evidence>